<keyword evidence="5" id="KW-0503">Monooxygenase</keyword>
<dbReference type="Pfam" id="PF21274">
    <property type="entry name" value="Rng_hyd_C"/>
    <property type="match status" value="1"/>
</dbReference>
<dbReference type="InterPro" id="IPR036188">
    <property type="entry name" value="FAD/NAD-bd_sf"/>
</dbReference>
<dbReference type="Pfam" id="PF01494">
    <property type="entry name" value="FAD_binding_3"/>
    <property type="match status" value="1"/>
</dbReference>
<dbReference type="Gene3D" id="3.30.70.2450">
    <property type="match status" value="1"/>
</dbReference>
<evidence type="ECO:0000259" key="4">
    <source>
        <dbReference type="Pfam" id="PF01494"/>
    </source>
</evidence>
<dbReference type="SUPFAM" id="SSF51905">
    <property type="entry name" value="FAD/NAD(P)-binding domain"/>
    <property type="match status" value="1"/>
</dbReference>
<evidence type="ECO:0000256" key="2">
    <source>
        <dbReference type="ARBA" id="ARBA00022630"/>
    </source>
</evidence>
<keyword evidence="5" id="KW-0560">Oxidoreductase</keyword>
<dbReference type="PANTHER" id="PTHR43004">
    <property type="entry name" value="TRK SYSTEM POTASSIUM UPTAKE PROTEIN"/>
    <property type="match status" value="1"/>
</dbReference>
<reference evidence="5" key="1">
    <citation type="submission" date="2015-10" db="EMBL/GenBank/DDBJ databases">
        <title>New simocyclinones: surprising evolutionary and biosynthetic insights.</title>
        <authorList>
            <person name="Bilyk O."/>
            <person name="Brotz E."/>
            <person name="Tokovenko B."/>
            <person name="Bechtold A."/>
            <person name="Paululat T."/>
            <person name="Luzhetskyy A."/>
        </authorList>
    </citation>
    <scope>NUCLEOTIDE SEQUENCE</scope>
    <source>
        <strain evidence="5">152608</strain>
    </source>
</reference>
<dbReference type="GO" id="GO:0016709">
    <property type="term" value="F:oxidoreductase activity, acting on paired donors, with incorporation or reduction of molecular oxygen, NAD(P)H as one donor, and incorporation of one atom of oxygen"/>
    <property type="evidence" value="ECO:0007669"/>
    <property type="project" value="UniProtKB-ARBA"/>
</dbReference>
<evidence type="ECO:0000256" key="3">
    <source>
        <dbReference type="ARBA" id="ARBA00022827"/>
    </source>
</evidence>
<protein>
    <submittedName>
        <fullName evidence="5">Monooxygenase FAD-binding protein</fullName>
    </submittedName>
</protein>
<sequence>MPESQTDVLVVGAGPVGLMLAGELRLGGARVIVAERLPAPTTESRASTLHARTMEIVDQRGLMPELGEVARDGTGHFGGIPLPLGGQPSRYAGLWKVPQTRMEEILGAWATGLGADVRRGWELTGIDEDAEAVTAVLHHRDGSQTRLRARYVVGCDGEKSTLRGLAGFEFVGTAAGRELIRADVAGIDVPDRRFQRLPRGLAIAARRPDGVTRLMVHEFGRPAVSRSAEPDFDEVAGTWARVTGEDISRGTPVWINSFGDASRQVTQYRRGRVLLAGDAAHEQMPVGGQALNLGLQDAANLGWKLAATIRGWAPPGLLDSYHAERHLVGSQVLSDIAAQAALLLGGPEVEAIRSVMSGLLGLEAVRDRLGAGISGVGIRYPVDAADHPLLGARLPHVELVTEAGASTTGALLRSGRGLLLDLAPESSGHAGLRTVAQDWADRVCVVAAEPRPGDTAVSARAVLVRPDGHVVWADGGEQRLRDALARWFGLPRPTRR</sequence>
<organism evidence="5">
    <name type="scientific">Kitasatospora sp. 152608</name>
    <dbReference type="NCBI Taxonomy" id="1769566"/>
    <lineage>
        <taxon>Bacteria</taxon>
        <taxon>Bacillati</taxon>
        <taxon>Actinomycetota</taxon>
        <taxon>Actinomycetes</taxon>
        <taxon>Kitasatosporales</taxon>
        <taxon>Streptomycetaceae</taxon>
        <taxon>Kitasatospora</taxon>
    </lineage>
</organism>
<evidence type="ECO:0000313" key="5">
    <source>
        <dbReference type="EMBL" id="ALT05950.1"/>
    </source>
</evidence>
<gene>
    <name evidence="5" type="primary">smcA8</name>
    <name evidence="5" type="ORF">KSSN_24570</name>
</gene>
<accession>A0A0U2PY17</accession>
<feature type="domain" description="FAD-binding" evidence="4">
    <location>
        <begin position="5"/>
        <end position="333"/>
    </location>
</feature>
<dbReference type="InterPro" id="IPR002938">
    <property type="entry name" value="FAD-bd"/>
</dbReference>
<dbReference type="InterPro" id="IPR050641">
    <property type="entry name" value="RIFMO-like"/>
</dbReference>
<evidence type="ECO:0000256" key="1">
    <source>
        <dbReference type="ARBA" id="ARBA00001974"/>
    </source>
</evidence>
<name>A0A0U2PY17_9ACTN</name>
<dbReference type="EMBL" id="KU127235">
    <property type="protein sequence ID" value="ALT05950.1"/>
    <property type="molecule type" value="Genomic_DNA"/>
</dbReference>
<keyword evidence="3" id="KW-0274">FAD</keyword>
<comment type="cofactor">
    <cofactor evidence="1">
        <name>FAD</name>
        <dbReference type="ChEBI" id="CHEBI:57692"/>
    </cofactor>
</comment>
<dbReference type="Gene3D" id="3.40.30.120">
    <property type="match status" value="1"/>
</dbReference>
<dbReference type="Gene3D" id="3.50.50.60">
    <property type="entry name" value="FAD/NAD(P)-binding domain"/>
    <property type="match status" value="1"/>
</dbReference>
<dbReference type="PRINTS" id="PR00420">
    <property type="entry name" value="RNGMNOXGNASE"/>
</dbReference>
<dbReference type="AlphaFoldDB" id="A0A0U2PY17"/>
<proteinExistence type="predicted"/>
<dbReference type="GO" id="GO:0071949">
    <property type="term" value="F:FAD binding"/>
    <property type="evidence" value="ECO:0007669"/>
    <property type="project" value="InterPro"/>
</dbReference>
<dbReference type="PANTHER" id="PTHR43004:SF19">
    <property type="entry name" value="BINDING MONOOXYGENASE, PUTATIVE (JCVI)-RELATED"/>
    <property type="match status" value="1"/>
</dbReference>
<keyword evidence="2" id="KW-0285">Flavoprotein</keyword>